<dbReference type="AlphaFoldDB" id="A0ABD7QM12"/>
<comment type="caution">
    <text evidence="14">The sequence shown here is derived from an EMBL/GenBank/DDBJ whole genome shotgun (WGS) entry which is preliminary data.</text>
</comment>
<dbReference type="InterPro" id="IPR049142">
    <property type="entry name" value="MS_channel_1st"/>
</dbReference>
<dbReference type="Pfam" id="PF21082">
    <property type="entry name" value="MS_channel_3rd"/>
    <property type="match status" value="1"/>
</dbReference>
<dbReference type="GO" id="GO:0008381">
    <property type="term" value="F:mechanosensitive monoatomic ion channel activity"/>
    <property type="evidence" value="ECO:0007669"/>
    <property type="project" value="UniProtKB-ARBA"/>
</dbReference>
<feature type="domain" description="Mechanosensitive ion channel transmembrane helices 2/3" evidence="12">
    <location>
        <begin position="517"/>
        <end position="557"/>
    </location>
</feature>
<evidence type="ECO:0000256" key="2">
    <source>
        <dbReference type="ARBA" id="ARBA00008017"/>
    </source>
</evidence>
<feature type="transmembrane region" description="Helical" evidence="8">
    <location>
        <begin position="420"/>
        <end position="447"/>
    </location>
</feature>
<dbReference type="InterPro" id="IPR049278">
    <property type="entry name" value="MS_channel_C"/>
</dbReference>
<dbReference type="Gene3D" id="3.30.70.100">
    <property type="match status" value="1"/>
</dbReference>
<dbReference type="InterPro" id="IPR010920">
    <property type="entry name" value="LSM_dom_sf"/>
</dbReference>
<feature type="transmembrane region" description="Helical" evidence="8">
    <location>
        <begin position="293"/>
        <end position="316"/>
    </location>
</feature>
<evidence type="ECO:0000256" key="7">
    <source>
        <dbReference type="SAM" id="MobiDB-lite"/>
    </source>
</evidence>
<evidence type="ECO:0000313" key="14">
    <source>
        <dbReference type="EMBL" id="TCQ75457.1"/>
    </source>
</evidence>
<evidence type="ECO:0000259" key="11">
    <source>
        <dbReference type="Pfam" id="PF21082"/>
    </source>
</evidence>
<dbReference type="SUPFAM" id="SSF50182">
    <property type="entry name" value="Sm-like ribonucleoproteins"/>
    <property type="match status" value="1"/>
</dbReference>
<sequence length="742" mass="81295">MEVLVPWILLLLAALFTAPLSAAALPGVPTAAPQQSASHEPDLEQKKAAYAALADVLDNDAARQELIDQLRTAAATPPPASAPTLTPPKEEEQPTVLENVTHISREYGERFSSRFSQLWRNITGAPHKPFHADTFRHAASTFLMLAALVFAFWWLVRLAALPLYRKMGQWGRHKNHDRSNWLQLPATIAGAFIFDLILLALTLFVGQLLSDRLNGGNRTIAFQQSLFLNAFALIEFFKAILRLIFCPRVADLRPFNLSDDSAKYWNLRLSALSSLIGYGLIVAVPIISNQVNVQVGALANVAIMLCITLWALYLIFHNKHVITEGLIHLADRSLAFFSLFIRAFALVWHWLACAYFIVLFFFSLFDPGNSLKFMMGATVRSLAIVGAAALISGILSRWIAKTITLSPQTQRSYPELQKRLNGWISVALKVARILVVAVAIMLLLSAWGLFDFWNWMHNGAGQKAVDVMIRIALILFFSAIGWTLLASLIENRLASDIHGRPLPGARARTLLTLFRNALAVIISTITVMILLSEVGVNIAPLLAGAGALGLAISFGAQTLVKDIITGIFIQFENGMNTGDLVTIGPLTGTVERMSIRSVGVRQDTGAYHIIPWSSITTFANFVRGIGSVVANYDVDRHEDLDKASQALKDAVADVMAQEEVRGLVIGEPSFAGLVGLSNTAFTLRVTFTTLPLKQWTVRFALDTQVKRHFDLAGVRAPVQTYQVLPMTPAAVDGPPAPAEPTL</sequence>
<reference evidence="14 15" key="1">
    <citation type="submission" date="2019-03" db="EMBL/GenBank/DDBJ databases">
        <title>Genomic analyses of the natural microbiome of Caenorhabditis elegans.</title>
        <authorList>
            <person name="Samuel B."/>
        </authorList>
    </citation>
    <scope>NUCLEOTIDE SEQUENCE [LARGE SCALE GENOMIC DNA]</scope>
    <source>
        <strain evidence="14 15">JUb54</strain>
    </source>
</reference>
<feature type="domain" description="Moderate conductance mechanosensitive channel YbiO-like transmembrane helix 1" evidence="13">
    <location>
        <begin position="377"/>
        <end position="455"/>
    </location>
</feature>
<feature type="transmembrane region" description="Helical" evidence="8">
    <location>
        <begin position="510"/>
        <end position="532"/>
    </location>
</feature>
<feature type="transmembrane region" description="Helical" evidence="8">
    <location>
        <begin position="336"/>
        <end position="362"/>
    </location>
</feature>
<feature type="domain" description="Mechanosensitive ion channel MscS C-terminal" evidence="11">
    <location>
        <begin position="629"/>
        <end position="715"/>
    </location>
</feature>
<keyword evidence="6 8" id="KW-0472">Membrane</keyword>
<dbReference type="Gene3D" id="1.10.287.1260">
    <property type="match status" value="1"/>
</dbReference>
<dbReference type="Pfam" id="PF00924">
    <property type="entry name" value="MS_channel_2nd"/>
    <property type="match status" value="1"/>
</dbReference>
<dbReference type="Pfam" id="PF21088">
    <property type="entry name" value="MS_channel_1st"/>
    <property type="match status" value="1"/>
</dbReference>
<feature type="signal peptide" evidence="9">
    <location>
        <begin position="1"/>
        <end position="24"/>
    </location>
</feature>
<evidence type="ECO:0000259" key="13">
    <source>
        <dbReference type="Pfam" id="PF25392"/>
    </source>
</evidence>
<dbReference type="Gene3D" id="2.30.30.60">
    <property type="match status" value="1"/>
</dbReference>
<dbReference type="PANTHER" id="PTHR30460:SF0">
    <property type="entry name" value="MODERATE CONDUCTANCE MECHANOSENSITIVE CHANNEL YBIO"/>
    <property type="match status" value="1"/>
</dbReference>
<feature type="transmembrane region" description="Helical" evidence="8">
    <location>
        <begin position="467"/>
        <end position="489"/>
    </location>
</feature>
<evidence type="ECO:0000256" key="3">
    <source>
        <dbReference type="ARBA" id="ARBA00022475"/>
    </source>
</evidence>
<feature type="transmembrane region" description="Helical" evidence="8">
    <location>
        <begin position="382"/>
        <end position="400"/>
    </location>
</feature>
<keyword evidence="9" id="KW-0732">Signal</keyword>
<dbReference type="InterPro" id="IPR057485">
    <property type="entry name" value="YbiO-like_TM1"/>
</dbReference>
<dbReference type="InterPro" id="IPR006685">
    <property type="entry name" value="MscS_channel_2nd"/>
</dbReference>
<dbReference type="InterPro" id="IPR011014">
    <property type="entry name" value="MscS_channel_TM-2"/>
</dbReference>
<evidence type="ECO:0000256" key="5">
    <source>
        <dbReference type="ARBA" id="ARBA00022989"/>
    </source>
</evidence>
<comment type="similarity">
    <text evidence="2">Belongs to the MscS (TC 1.A.23) family.</text>
</comment>
<dbReference type="SUPFAM" id="SSF82861">
    <property type="entry name" value="Mechanosensitive channel protein MscS (YggB), transmembrane region"/>
    <property type="match status" value="1"/>
</dbReference>
<organism evidence="14 15">
    <name type="scientific">Raoultella ornithinolytica</name>
    <name type="common">Klebsiella ornithinolytica</name>
    <dbReference type="NCBI Taxonomy" id="54291"/>
    <lineage>
        <taxon>Bacteria</taxon>
        <taxon>Pseudomonadati</taxon>
        <taxon>Pseudomonadota</taxon>
        <taxon>Gammaproteobacteria</taxon>
        <taxon>Enterobacterales</taxon>
        <taxon>Enterobacteriaceae</taxon>
        <taxon>Klebsiella/Raoultella group</taxon>
        <taxon>Raoultella</taxon>
    </lineage>
</organism>
<feature type="chain" id="PRO_5044814093" evidence="9">
    <location>
        <begin position="25"/>
        <end position="742"/>
    </location>
</feature>
<evidence type="ECO:0000256" key="8">
    <source>
        <dbReference type="SAM" id="Phobius"/>
    </source>
</evidence>
<dbReference type="PANTHER" id="PTHR30460">
    <property type="entry name" value="MODERATE CONDUCTANCE MECHANOSENSITIVE CHANNEL YBIO"/>
    <property type="match status" value="1"/>
</dbReference>
<evidence type="ECO:0000256" key="9">
    <source>
        <dbReference type="SAM" id="SignalP"/>
    </source>
</evidence>
<dbReference type="FunFam" id="1.10.287.1260:FF:000003">
    <property type="entry name" value="MscS Mechanosensitive ion channel"/>
    <property type="match status" value="1"/>
</dbReference>
<evidence type="ECO:0000313" key="15">
    <source>
        <dbReference type="Proteomes" id="UP000295263"/>
    </source>
</evidence>
<keyword evidence="4 8" id="KW-0812">Transmembrane</keyword>
<protein>
    <submittedName>
        <fullName evidence="14">Small-conductance mechanosensitive channel</fullName>
    </submittedName>
</protein>
<feature type="transmembrane region" description="Helical" evidence="8">
    <location>
        <begin position="184"/>
        <end position="206"/>
    </location>
</feature>
<evidence type="ECO:0000256" key="1">
    <source>
        <dbReference type="ARBA" id="ARBA00004651"/>
    </source>
</evidence>
<dbReference type="Proteomes" id="UP000295263">
    <property type="component" value="Unassembled WGS sequence"/>
</dbReference>
<dbReference type="NCBIfam" id="NF008542">
    <property type="entry name" value="PRK11465.1"/>
    <property type="match status" value="1"/>
</dbReference>
<dbReference type="EMBL" id="SLYQ01000002">
    <property type="protein sequence ID" value="TCQ75457.1"/>
    <property type="molecule type" value="Genomic_DNA"/>
</dbReference>
<gene>
    <name evidence="14" type="ORF">EC841_102588</name>
</gene>
<comment type="subcellular location">
    <subcellularLocation>
        <location evidence="1">Cell membrane</location>
        <topology evidence="1">Multi-pass membrane protein</topology>
    </subcellularLocation>
</comment>
<keyword evidence="3" id="KW-1003">Cell membrane</keyword>
<feature type="domain" description="Mechanosensitive ion channel MscS" evidence="10">
    <location>
        <begin position="558"/>
        <end position="622"/>
    </location>
</feature>
<name>A0ABD7QM12_RAOOR</name>
<evidence type="ECO:0000256" key="4">
    <source>
        <dbReference type="ARBA" id="ARBA00022692"/>
    </source>
</evidence>
<dbReference type="InterPro" id="IPR045276">
    <property type="entry name" value="YbiO_bact"/>
</dbReference>
<evidence type="ECO:0000259" key="10">
    <source>
        <dbReference type="Pfam" id="PF00924"/>
    </source>
</evidence>
<evidence type="ECO:0000259" key="12">
    <source>
        <dbReference type="Pfam" id="PF21088"/>
    </source>
</evidence>
<dbReference type="InterPro" id="IPR011066">
    <property type="entry name" value="MscS_channel_C_sf"/>
</dbReference>
<dbReference type="Pfam" id="PF25392">
    <property type="entry name" value="MS_channel_TM1"/>
    <property type="match status" value="1"/>
</dbReference>
<feature type="transmembrane region" description="Helical" evidence="8">
    <location>
        <begin position="538"/>
        <end position="560"/>
    </location>
</feature>
<keyword evidence="5 8" id="KW-1133">Transmembrane helix</keyword>
<dbReference type="FunFam" id="2.30.30.60:FF:000001">
    <property type="entry name" value="MscS Mechanosensitive ion channel"/>
    <property type="match status" value="1"/>
</dbReference>
<feature type="transmembrane region" description="Helical" evidence="8">
    <location>
        <begin position="265"/>
        <end position="287"/>
    </location>
</feature>
<dbReference type="GO" id="GO:0005886">
    <property type="term" value="C:plasma membrane"/>
    <property type="evidence" value="ECO:0007669"/>
    <property type="project" value="UniProtKB-SubCell"/>
</dbReference>
<proteinExistence type="inferred from homology"/>
<dbReference type="InterPro" id="IPR023408">
    <property type="entry name" value="MscS_beta-dom_sf"/>
</dbReference>
<feature type="transmembrane region" description="Helical" evidence="8">
    <location>
        <begin position="142"/>
        <end position="164"/>
    </location>
</feature>
<feature type="transmembrane region" description="Helical" evidence="8">
    <location>
        <begin position="226"/>
        <end position="245"/>
    </location>
</feature>
<evidence type="ECO:0000256" key="6">
    <source>
        <dbReference type="ARBA" id="ARBA00023136"/>
    </source>
</evidence>
<feature type="region of interest" description="Disordered" evidence="7">
    <location>
        <begin position="72"/>
        <end position="95"/>
    </location>
</feature>
<accession>A0ABD7QM12</accession>
<dbReference type="SUPFAM" id="SSF82689">
    <property type="entry name" value="Mechanosensitive channel protein MscS (YggB), C-terminal domain"/>
    <property type="match status" value="1"/>
</dbReference>